<evidence type="ECO:0000256" key="5">
    <source>
        <dbReference type="ARBA" id="ARBA00023136"/>
    </source>
</evidence>
<feature type="transmembrane region" description="Helical" evidence="7">
    <location>
        <begin position="121"/>
        <end position="138"/>
    </location>
</feature>
<feature type="transmembrane region" description="Helical" evidence="7">
    <location>
        <begin position="501"/>
        <end position="522"/>
    </location>
</feature>
<keyword evidence="9" id="KW-1185">Reference proteome</keyword>
<dbReference type="Proteomes" id="UP000030746">
    <property type="component" value="Unassembled WGS sequence"/>
</dbReference>
<comment type="similarity">
    <text evidence="2 6">Belongs to the sodium:solute symporter (SSF) (TC 2.A.21) family.</text>
</comment>
<evidence type="ECO:0000256" key="4">
    <source>
        <dbReference type="ARBA" id="ARBA00022989"/>
    </source>
</evidence>
<name>V4ALI0_LOTGI</name>
<dbReference type="NCBIfam" id="TIGR00813">
    <property type="entry name" value="sss"/>
    <property type="match status" value="1"/>
</dbReference>
<evidence type="ECO:0000256" key="2">
    <source>
        <dbReference type="ARBA" id="ARBA00006434"/>
    </source>
</evidence>
<feature type="transmembrane region" description="Helical" evidence="7">
    <location>
        <begin position="85"/>
        <end position="109"/>
    </location>
</feature>
<feature type="transmembrane region" description="Helical" evidence="7">
    <location>
        <begin position="430"/>
        <end position="452"/>
    </location>
</feature>
<accession>V4ALI0</accession>
<dbReference type="HOGENOM" id="CLU_018808_9_2_1"/>
<feature type="transmembrane region" description="Helical" evidence="7">
    <location>
        <begin position="249"/>
        <end position="267"/>
    </location>
</feature>
<feature type="transmembrane region" description="Helical" evidence="7">
    <location>
        <begin position="188"/>
        <end position="208"/>
    </location>
</feature>
<keyword evidence="4 7" id="KW-1133">Transmembrane helix</keyword>
<keyword evidence="3 7" id="KW-0812">Transmembrane</keyword>
<dbReference type="OrthoDB" id="6132759at2759"/>
<dbReference type="InterPro" id="IPR038377">
    <property type="entry name" value="Na/Glc_symporter_sf"/>
</dbReference>
<dbReference type="EMBL" id="KB199651">
    <property type="protein sequence ID" value="ESP05039.1"/>
    <property type="molecule type" value="Genomic_DNA"/>
</dbReference>
<protein>
    <submittedName>
        <fullName evidence="8">Uncharacterized protein</fullName>
    </submittedName>
</protein>
<dbReference type="Gene3D" id="1.20.1730.10">
    <property type="entry name" value="Sodium/glucose cotransporter"/>
    <property type="match status" value="1"/>
</dbReference>
<dbReference type="GO" id="GO:0005412">
    <property type="term" value="F:D-glucose:sodium symporter activity"/>
    <property type="evidence" value="ECO:0007669"/>
    <property type="project" value="TreeGrafter"/>
</dbReference>
<dbReference type="STRING" id="225164.V4ALI0"/>
<evidence type="ECO:0000256" key="7">
    <source>
        <dbReference type="SAM" id="Phobius"/>
    </source>
</evidence>
<dbReference type="OMA" id="AWNRITE"/>
<dbReference type="RefSeq" id="XP_009044548.1">
    <property type="nucleotide sequence ID" value="XM_009046300.1"/>
</dbReference>
<sequence length="539" mass="59316">MGELGWADVGIVIGYFTLLSVLAFWASCRGKANGVKDYFLAGRNMLWVQIGASLFATNFGLNFFIGMSGSAAASGLGVTVYEWHAIFILILLGWFFVPVYVSSGAYTMPQYLKKRFGGKRLRTYLSLLSIFLLVVQRISVNMYSGALFVQQAMGWNMYISIISVTAFTTLFTILGGLSAIVWAHCFQIVAILICSTYLTVLAFIRVGGMEALFEKYMMSAANMTSCDPRMGLPREDSLHIFRDPVTSDVPWTGAVFGLTPMAILAFCTDQVMVQRVLAAKTHSHAKGGVIFAAWLKITPFFLVILPGMIGRVLFPDEIGCVEPELCMEVCENPHGCSNLVYPKLIVELLPNFVRGLMTAGMLSALMGTLTSIFNSASSMFTLDLWPRCRPKASERELMVVSKVFIVGLMCTSLLWMPILENNQGGQLWNYIQAMAAYIAPPFPVVFLLGVAWQRTTEQGAFWSLISGLLVGLTRLVLDISYQKPACGETDTRPTLLSSVHFLHFAAIITVISFVVCVVVSLCTQPRSEVQVSCLSLLTD</sequence>
<dbReference type="CTD" id="20230489"/>
<dbReference type="PANTHER" id="PTHR11819:SF195">
    <property type="entry name" value="SODIUM_GLUCOSE COTRANSPORTER 4"/>
    <property type="match status" value="1"/>
</dbReference>
<dbReference type="GO" id="GO:0005886">
    <property type="term" value="C:plasma membrane"/>
    <property type="evidence" value="ECO:0007669"/>
    <property type="project" value="TreeGrafter"/>
</dbReference>
<feature type="transmembrane region" description="Helical" evidence="7">
    <location>
        <begin position="352"/>
        <end position="376"/>
    </location>
</feature>
<proteinExistence type="inferred from homology"/>
<evidence type="ECO:0000313" key="9">
    <source>
        <dbReference type="Proteomes" id="UP000030746"/>
    </source>
</evidence>
<reference evidence="8 9" key="1">
    <citation type="journal article" date="2013" name="Nature">
        <title>Insights into bilaterian evolution from three spiralian genomes.</title>
        <authorList>
            <person name="Simakov O."/>
            <person name="Marletaz F."/>
            <person name="Cho S.J."/>
            <person name="Edsinger-Gonzales E."/>
            <person name="Havlak P."/>
            <person name="Hellsten U."/>
            <person name="Kuo D.H."/>
            <person name="Larsson T."/>
            <person name="Lv J."/>
            <person name="Arendt D."/>
            <person name="Savage R."/>
            <person name="Osoegawa K."/>
            <person name="de Jong P."/>
            <person name="Grimwood J."/>
            <person name="Chapman J.A."/>
            <person name="Shapiro H."/>
            <person name="Aerts A."/>
            <person name="Otillar R.P."/>
            <person name="Terry A.Y."/>
            <person name="Boore J.L."/>
            <person name="Grigoriev I.V."/>
            <person name="Lindberg D.R."/>
            <person name="Seaver E.C."/>
            <person name="Weisblat D.A."/>
            <person name="Putnam N.H."/>
            <person name="Rokhsar D.S."/>
        </authorList>
    </citation>
    <scope>NUCLEOTIDE SEQUENCE [LARGE SCALE GENOMIC DNA]</scope>
</reference>
<dbReference type="GeneID" id="20230489"/>
<dbReference type="KEGG" id="lgi:LOTGIDRAFT_109602"/>
<gene>
    <name evidence="8" type="ORF">LOTGIDRAFT_109602</name>
</gene>
<organism evidence="8 9">
    <name type="scientific">Lottia gigantea</name>
    <name type="common">Giant owl limpet</name>
    <dbReference type="NCBI Taxonomy" id="225164"/>
    <lineage>
        <taxon>Eukaryota</taxon>
        <taxon>Metazoa</taxon>
        <taxon>Spiralia</taxon>
        <taxon>Lophotrochozoa</taxon>
        <taxon>Mollusca</taxon>
        <taxon>Gastropoda</taxon>
        <taxon>Patellogastropoda</taxon>
        <taxon>Lottioidea</taxon>
        <taxon>Lottiidae</taxon>
        <taxon>Lottia</taxon>
    </lineage>
</organism>
<keyword evidence="5 7" id="KW-0472">Membrane</keyword>
<dbReference type="Pfam" id="PF00474">
    <property type="entry name" value="SSF"/>
    <property type="match status" value="1"/>
</dbReference>
<feature type="transmembrane region" description="Helical" evidence="7">
    <location>
        <begin position="6"/>
        <end position="25"/>
    </location>
</feature>
<dbReference type="PANTHER" id="PTHR11819">
    <property type="entry name" value="SOLUTE CARRIER FAMILY 5"/>
    <property type="match status" value="1"/>
</dbReference>
<dbReference type="AlphaFoldDB" id="V4ALI0"/>
<dbReference type="InterPro" id="IPR001734">
    <property type="entry name" value="Na/solute_symporter"/>
</dbReference>
<feature type="transmembrane region" description="Helical" evidence="7">
    <location>
        <begin position="459"/>
        <end position="481"/>
    </location>
</feature>
<evidence type="ECO:0000256" key="3">
    <source>
        <dbReference type="ARBA" id="ARBA00022692"/>
    </source>
</evidence>
<feature type="transmembrane region" description="Helical" evidence="7">
    <location>
        <begin position="158"/>
        <end position="181"/>
    </location>
</feature>
<evidence type="ECO:0000313" key="8">
    <source>
        <dbReference type="EMBL" id="ESP05039.1"/>
    </source>
</evidence>
<dbReference type="PROSITE" id="PS50283">
    <property type="entry name" value="NA_SOLUT_SYMP_3"/>
    <property type="match status" value="1"/>
</dbReference>
<feature type="transmembrane region" description="Helical" evidence="7">
    <location>
        <begin position="288"/>
        <end position="309"/>
    </location>
</feature>
<evidence type="ECO:0000256" key="1">
    <source>
        <dbReference type="ARBA" id="ARBA00004141"/>
    </source>
</evidence>
<comment type="subcellular location">
    <subcellularLocation>
        <location evidence="1">Membrane</location>
        <topology evidence="1">Multi-pass membrane protein</topology>
    </subcellularLocation>
</comment>
<evidence type="ECO:0000256" key="6">
    <source>
        <dbReference type="RuleBase" id="RU362091"/>
    </source>
</evidence>
<feature type="transmembrane region" description="Helical" evidence="7">
    <location>
        <begin position="46"/>
        <end position="65"/>
    </location>
</feature>
<feature type="transmembrane region" description="Helical" evidence="7">
    <location>
        <begin position="397"/>
        <end position="418"/>
    </location>
</feature>